<feature type="transmembrane region" description="Helical" evidence="7">
    <location>
        <begin position="18"/>
        <end position="35"/>
    </location>
</feature>
<feature type="transmembrane region" description="Helical" evidence="7">
    <location>
        <begin position="41"/>
        <end position="57"/>
    </location>
</feature>
<dbReference type="PANTHER" id="PTHR30106:SF2">
    <property type="entry name" value="UPF0324 INNER MEMBRANE PROTEIN YEIH"/>
    <property type="match status" value="1"/>
</dbReference>
<feature type="transmembrane region" description="Helical" evidence="7">
    <location>
        <begin position="287"/>
        <end position="306"/>
    </location>
</feature>
<feature type="transmembrane region" description="Helical" evidence="7">
    <location>
        <begin position="262"/>
        <end position="281"/>
    </location>
</feature>
<reference evidence="8 9" key="1">
    <citation type="submission" date="2019-07" db="EMBL/GenBank/DDBJ databases">
        <title>Reclasification of Spiribacter aquaticus.</title>
        <authorList>
            <person name="Leon M.J."/>
            <person name="Sanchez-Porro C."/>
            <person name="Ventosa A."/>
        </authorList>
    </citation>
    <scope>NUCLEOTIDE SEQUENCE [LARGE SCALE GENOMIC DNA]</scope>
    <source>
        <strain evidence="8 9">SP30</strain>
    </source>
</reference>
<keyword evidence="3" id="KW-1003">Cell membrane</keyword>
<dbReference type="EMBL" id="VMKP01000004">
    <property type="protein sequence ID" value="TVO63955.1"/>
    <property type="molecule type" value="Genomic_DNA"/>
</dbReference>
<evidence type="ECO:0000256" key="6">
    <source>
        <dbReference type="ARBA" id="ARBA00023136"/>
    </source>
</evidence>
<dbReference type="PANTHER" id="PTHR30106">
    <property type="entry name" value="INNER MEMBRANE PROTEIN YEIH-RELATED"/>
    <property type="match status" value="1"/>
</dbReference>
<dbReference type="Pfam" id="PF03601">
    <property type="entry name" value="Cons_hypoth698"/>
    <property type="match status" value="1"/>
</dbReference>
<evidence type="ECO:0000313" key="8">
    <source>
        <dbReference type="EMBL" id="TVO63955.1"/>
    </source>
</evidence>
<organism evidence="8 9">
    <name type="scientific">Spiribacter aquaticus</name>
    <dbReference type="NCBI Taxonomy" id="1935996"/>
    <lineage>
        <taxon>Bacteria</taxon>
        <taxon>Pseudomonadati</taxon>
        <taxon>Pseudomonadota</taxon>
        <taxon>Gammaproteobacteria</taxon>
        <taxon>Chromatiales</taxon>
        <taxon>Ectothiorhodospiraceae</taxon>
        <taxon>Spiribacter</taxon>
    </lineage>
</organism>
<comment type="caution">
    <text evidence="8">The sequence shown here is derived from an EMBL/GenBank/DDBJ whole genome shotgun (WGS) entry which is preliminary data.</text>
</comment>
<comment type="subcellular location">
    <subcellularLocation>
        <location evidence="1">Cell membrane</location>
        <topology evidence="1">Multi-pass membrane protein</topology>
    </subcellularLocation>
</comment>
<evidence type="ECO:0000256" key="3">
    <source>
        <dbReference type="ARBA" id="ARBA00022475"/>
    </source>
</evidence>
<dbReference type="Proteomes" id="UP000316688">
    <property type="component" value="Unassembled WGS sequence"/>
</dbReference>
<keyword evidence="6 7" id="KW-0472">Membrane</keyword>
<dbReference type="AlphaFoldDB" id="A0A557RFM7"/>
<evidence type="ECO:0000256" key="2">
    <source>
        <dbReference type="ARBA" id="ARBA00007977"/>
    </source>
</evidence>
<feature type="transmembrane region" description="Helical" evidence="7">
    <location>
        <begin position="126"/>
        <end position="147"/>
    </location>
</feature>
<proteinExistence type="inferred from homology"/>
<gene>
    <name evidence="8" type="ORF">FPL11_09200</name>
</gene>
<feature type="transmembrane region" description="Helical" evidence="7">
    <location>
        <begin position="222"/>
        <end position="242"/>
    </location>
</feature>
<accession>A0A557RFM7</accession>
<evidence type="ECO:0000256" key="7">
    <source>
        <dbReference type="SAM" id="Phobius"/>
    </source>
</evidence>
<feature type="transmembrane region" description="Helical" evidence="7">
    <location>
        <begin position="159"/>
        <end position="180"/>
    </location>
</feature>
<feature type="transmembrane region" description="Helical" evidence="7">
    <location>
        <begin position="94"/>
        <end position="114"/>
    </location>
</feature>
<evidence type="ECO:0000256" key="4">
    <source>
        <dbReference type="ARBA" id="ARBA00022692"/>
    </source>
</evidence>
<keyword evidence="9" id="KW-1185">Reference proteome</keyword>
<comment type="similarity">
    <text evidence="2">Belongs to the UPF0324 family.</text>
</comment>
<evidence type="ECO:0000256" key="1">
    <source>
        <dbReference type="ARBA" id="ARBA00004651"/>
    </source>
</evidence>
<keyword evidence="4 7" id="KW-0812">Transmembrane</keyword>
<dbReference type="GO" id="GO:0005886">
    <property type="term" value="C:plasma membrane"/>
    <property type="evidence" value="ECO:0007669"/>
    <property type="project" value="UniProtKB-SubCell"/>
</dbReference>
<sequence>MTGLAEAARHRLAVGRRAAPGVGISLAVAMVALFLASHYGAPVMLFALLLGMALGFLRERERVAPGIRLSTRTILRVGVALLGARLTLTDLTALGLTPVLITLATVAATLLVGFGVARALGMGGRFAVLSAGAVSICGASAALAIASTLPRDERLHLDTVLVVVSVSTLSTVALVIYPILAAQLGMDDAQAGVFLGATIHDVAQVVGAGFSVSETSGETATIIKLLRVALLLPLVLGLALVLRERGNRHLPGQPHKRPAPPIPGFLLGFLALVGINSLGWLPAPLMAVLATTSTACLITAVAALGIQSQIGEMLKLGWRPITVIVLQTLFMGAMGAMLVGYWLPA</sequence>
<protein>
    <submittedName>
        <fullName evidence="8">Putative sulfate exporter family transporter</fullName>
    </submittedName>
</protein>
<keyword evidence="5 7" id="KW-1133">Transmembrane helix</keyword>
<evidence type="ECO:0000256" key="5">
    <source>
        <dbReference type="ARBA" id="ARBA00022989"/>
    </source>
</evidence>
<name>A0A557RFM7_9GAMM</name>
<evidence type="ECO:0000313" key="9">
    <source>
        <dbReference type="Proteomes" id="UP000316688"/>
    </source>
</evidence>
<dbReference type="InterPro" id="IPR018383">
    <property type="entry name" value="UPF0324_pro"/>
</dbReference>
<feature type="transmembrane region" description="Helical" evidence="7">
    <location>
        <begin position="318"/>
        <end position="343"/>
    </location>
</feature>